<dbReference type="InterPro" id="IPR036188">
    <property type="entry name" value="FAD/NAD-bd_sf"/>
</dbReference>
<dbReference type="Pfam" id="PF14759">
    <property type="entry name" value="Reductase_C"/>
    <property type="match status" value="1"/>
</dbReference>
<protein>
    <submittedName>
        <fullName evidence="7">FAD-dependent oxidoreductase</fullName>
    </submittedName>
</protein>
<dbReference type="InterPro" id="IPR023753">
    <property type="entry name" value="FAD/NAD-binding_dom"/>
</dbReference>
<dbReference type="Proteomes" id="UP000316988">
    <property type="component" value="Unassembled WGS sequence"/>
</dbReference>
<proteinExistence type="predicted"/>
<comment type="cofactor">
    <cofactor evidence="1">
        <name>FAD</name>
        <dbReference type="ChEBI" id="CHEBI:57692"/>
    </cofactor>
</comment>
<evidence type="ECO:0000259" key="5">
    <source>
        <dbReference type="Pfam" id="PF07992"/>
    </source>
</evidence>
<keyword evidence="8" id="KW-1185">Reference proteome</keyword>
<dbReference type="SUPFAM" id="SSF51905">
    <property type="entry name" value="FAD/NAD(P)-binding domain"/>
    <property type="match status" value="2"/>
</dbReference>
<feature type="domain" description="Reductase C-terminal" evidence="6">
    <location>
        <begin position="332"/>
        <end position="402"/>
    </location>
</feature>
<dbReference type="Pfam" id="PF07992">
    <property type="entry name" value="Pyr_redox_2"/>
    <property type="match status" value="1"/>
</dbReference>
<comment type="caution">
    <text evidence="7">The sequence shown here is derived from an EMBL/GenBank/DDBJ whole genome shotgun (WGS) entry which is preliminary data.</text>
</comment>
<accession>A0A554SDB2</accession>
<evidence type="ECO:0000313" key="8">
    <source>
        <dbReference type="Proteomes" id="UP000316988"/>
    </source>
</evidence>
<dbReference type="Gene3D" id="3.30.390.30">
    <property type="match status" value="1"/>
</dbReference>
<keyword evidence="3" id="KW-0274">FAD</keyword>
<dbReference type="OrthoDB" id="3568330at2"/>
<evidence type="ECO:0000256" key="2">
    <source>
        <dbReference type="ARBA" id="ARBA00022630"/>
    </source>
</evidence>
<dbReference type="GO" id="GO:0016651">
    <property type="term" value="F:oxidoreductase activity, acting on NAD(P)H"/>
    <property type="evidence" value="ECO:0007669"/>
    <property type="project" value="TreeGrafter"/>
</dbReference>
<dbReference type="SUPFAM" id="SSF55424">
    <property type="entry name" value="FAD/NAD-linked reductases, dimerisation (C-terminal) domain"/>
    <property type="match status" value="1"/>
</dbReference>
<organism evidence="7 8">
    <name type="scientific">Aeromicrobium piscarium</name>
    <dbReference type="NCBI Taxonomy" id="2590901"/>
    <lineage>
        <taxon>Bacteria</taxon>
        <taxon>Bacillati</taxon>
        <taxon>Actinomycetota</taxon>
        <taxon>Actinomycetes</taxon>
        <taxon>Propionibacteriales</taxon>
        <taxon>Nocardioidaceae</taxon>
        <taxon>Aeromicrobium</taxon>
    </lineage>
</organism>
<dbReference type="PANTHER" id="PTHR43557">
    <property type="entry name" value="APOPTOSIS-INDUCING FACTOR 1"/>
    <property type="match status" value="1"/>
</dbReference>
<dbReference type="EMBL" id="VLNT01000004">
    <property type="protein sequence ID" value="TSD64337.1"/>
    <property type="molecule type" value="Genomic_DNA"/>
</dbReference>
<dbReference type="AlphaFoldDB" id="A0A554SDB2"/>
<feature type="domain" description="FAD/NAD(P)-binding" evidence="5">
    <location>
        <begin position="15"/>
        <end position="307"/>
    </location>
</feature>
<evidence type="ECO:0000256" key="4">
    <source>
        <dbReference type="ARBA" id="ARBA00023002"/>
    </source>
</evidence>
<evidence type="ECO:0000256" key="1">
    <source>
        <dbReference type="ARBA" id="ARBA00001974"/>
    </source>
</evidence>
<evidence type="ECO:0000313" key="7">
    <source>
        <dbReference type="EMBL" id="TSD64337.1"/>
    </source>
</evidence>
<name>A0A554SDB2_9ACTN</name>
<dbReference type="PRINTS" id="PR00368">
    <property type="entry name" value="FADPNR"/>
</dbReference>
<keyword evidence="2" id="KW-0285">Flavoprotein</keyword>
<dbReference type="Gene3D" id="3.50.50.60">
    <property type="entry name" value="FAD/NAD(P)-binding domain"/>
    <property type="match status" value="2"/>
</dbReference>
<dbReference type="InterPro" id="IPR050446">
    <property type="entry name" value="FAD-oxidoreductase/Apoptosis"/>
</dbReference>
<dbReference type="PANTHER" id="PTHR43557:SF2">
    <property type="entry name" value="RIESKE DOMAIN-CONTAINING PROTEIN-RELATED"/>
    <property type="match status" value="1"/>
</dbReference>
<gene>
    <name evidence="7" type="ORF">FNM00_07285</name>
</gene>
<evidence type="ECO:0000259" key="6">
    <source>
        <dbReference type="Pfam" id="PF14759"/>
    </source>
</evidence>
<dbReference type="InterPro" id="IPR016156">
    <property type="entry name" value="FAD/NAD-linked_Rdtase_dimer_sf"/>
</dbReference>
<dbReference type="InterPro" id="IPR028202">
    <property type="entry name" value="Reductase_C"/>
</dbReference>
<evidence type="ECO:0000256" key="3">
    <source>
        <dbReference type="ARBA" id="ARBA00022827"/>
    </source>
</evidence>
<sequence length="416" mass="44582">MRDTCDQEDAVSAETVIVGGGISSIRLAERLRRAGDEDPITIVSAEPGLVYDRPPLSKGVLLDDDPRRPDLATEEALGALGVRRVTGCRAVRLDQAARRVELETGETLSYDDLVIATGSDPRRLPALDEVGPYYLRTWDDALALREAVREAARIGVIGAGVLGLEIAATSRVLGREVMVVDTAPHALARIGGPELGTPVADLHREHGVRFHLGVGIDTATENGDGAITLRLTDGTEHVVDVLVVAIGAVPVTDWLQGSGLAGHDGVETDAGCRTSDERIFAIGDVARVERGPGDRRRLEHWTNAGDTAAVAARGILARRRGETPPTLTELPYVWSDQYDVKLQILGHLDPDGSLIPAVEDPEAGRWLRIAVRGQEVTGVVGWNMPAAVNRCRAALIAGATTDELLQSAPWERKARR</sequence>
<keyword evidence="4" id="KW-0560">Oxidoreductase</keyword>
<reference evidence="7 8" key="1">
    <citation type="submission" date="2019-07" db="EMBL/GenBank/DDBJ databases">
        <authorList>
            <person name="Zhao L.H."/>
        </authorList>
    </citation>
    <scope>NUCLEOTIDE SEQUENCE [LARGE SCALE GENOMIC DNA]</scope>
    <source>
        <strain evidence="7 8">Co35</strain>
    </source>
</reference>
<dbReference type="GO" id="GO:0005737">
    <property type="term" value="C:cytoplasm"/>
    <property type="evidence" value="ECO:0007669"/>
    <property type="project" value="TreeGrafter"/>
</dbReference>
<dbReference type="PRINTS" id="PR00411">
    <property type="entry name" value="PNDRDTASEI"/>
</dbReference>